<sequence>MSSGDPGNREIDWGNRIYEGDTVEVDYDNPYAPKGFRGQVMRRYRANAGTLLLTMLEVRTADGTTLSVPLAAVSKKAGTGMEHADEH</sequence>
<dbReference type="Proteomes" id="UP000180043">
    <property type="component" value="Unassembled WGS sequence"/>
</dbReference>
<evidence type="ECO:0000313" key="2">
    <source>
        <dbReference type="Proteomes" id="UP000180043"/>
    </source>
</evidence>
<dbReference type="EMBL" id="MLIQ01000042">
    <property type="protein sequence ID" value="OHU47268.1"/>
    <property type="molecule type" value="Genomic_DNA"/>
</dbReference>
<dbReference type="AlphaFoldDB" id="A0A1S1LCX3"/>
<evidence type="ECO:0000313" key="1">
    <source>
        <dbReference type="EMBL" id="OHU47268.1"/>
    </source>
</evidence>
<comment type="caution">
    <text evidence="1">The sequence shown here is derived from an EMBL/GenBank/DDBJ whole genome shotgun (WGS) entry which is preliminary data.</text>
</comment>
<reference evidence="1 2" key="1">
    <citation type="submission" date="2016-10" db="EMBL/GenBank/DDBJ databases">
        <title>Evaluation of Human, Veterinary and Environmental Mycobacterium chelonae Isolates by Core Genome Phylogenomic Analysis, Targeted Gene Comparison, and Anti-microbial Susceptibility Patterns: A Tale of Mistaken Identities.</title>
        <authorList>
            <person name="Fogelson S.B."/>
            <person name="Camus A.C."/>
            <person name="Lorenz W."/>
            <person name="Vasireddy R."/>
            <person name="Vasireddy S."/>
            <person name="Smith T."/>
            <person name="Brown-Elliott B.A."/>
            <person name="Wallace R.J.Jr."/>
            <person name="Hasan N.A."/>
            <person name="Reischl U."/>
            <person name="Sanchez S."/>
        </authorList>
    </citation>
    <scope>NUCLEOTIDE SEQUENCE [LARGE SCALE GENOMIC DNA]</scope>
    <source>
        <strain evidence="1 2">15515</strain>
    </source>
</reference>
<name>A0A1S1LCX3_MYCCH</name>
<protein>
    <submittedName>
        <fullName evidence="1">Uncharacterized protein</fullName>
    </submittedName>
</protein>
<gene>
    <name evidence="1" type="ORF">BKG82_26820</name>
</gene>
<proteinExistence type="predicted"/>
<accession>A0A1S1LCX3</accession>
<organism evidence="1 2">
    <name type="scientific">Mycobacteroides chelonae</name>
    <name type="common">Mycobacterium chelonae</name>
    <dbReference type="NCBI Taxonomy" id="1774"/>
    <lineage>
        <taxon>Bacteria</taxon>
        <taxon>Bacillati</taxon>
        <taxon>Actinomycetota</taxon>
        <taxon>Actinomycetes</taxon>
        <taxon>Mycobacteriales</taxon>
        <taxon>Mycobacteriaceae</taxon>
        <taxon>Mycobacteroides</taxon>
    </lineage>
</organism>
<dbReference type="RefSeq" id="WP_070947886.1">
    <property type="nucleotide sequence ID" value="NZ_MLIQ01000042.1"/>
</dbReference>